<protein>
    <recommendedName>
        <fullName evidence="4 5">Large ribosomal subunit protein bL28</fullName>
    </recommendedName>
</protein>
<gene>
    <name evidence="5 6" type="primary">rpmB</name>
    <name evidence="6" type="ORF">QN215_08385</name>
</gene>
<dbReference type="HAMAP" id="MF_00373">
    <property type="entry name" value="Ribosomal_bL28"/>
    <property type="match status" value="1"/>
</dbReference>
<dbReference type="InterPro" id="IPR026569">
    <property type="entry name" value="Ribosomal_bL28"/>
</dbReference>
<evidence type="ECO:0000256" key="2">
    <source>
        <dbReference type="ARBA" id="ARBA00022980"/>
    </source>
</evidence>
<proteinExistence type="inferred from homology"/>
<dbReference type="NCBIfam" id="TIGR00009">
    <property type="entry name" value="L28"/>
    <property type="match status" value="1"/>
</dbReference>
<sequence length="79" mass="9031">MAKTCQVLGTHVSFGNSVSHSHRKTRRRFQPNLQRKRYWVPSLNRFIALQVSAKGIKTIDKRGIESIVAQLRARGELSI</sequence>
<dbReference type="EMBL" id="CP129674">
    <property type="protein sequence ID" value="XDS44272.1"/>
    <property type="molecule type" value="Genomic_DNA"/>
</dbReference>
<dbReference type="InterPro" id="IPR037147">
    <property type="entry name" value="Ribosomal_bL28_sf"/>
</dbReference>
<dbReference type="Gene3D" id="2.30.170.40">
    <property type="entry name" value="Ribosomal protein L28/L24"/>
    <property type="match status" value="1"/>
</dbReference>
<name>A0AB39U5M8_9BIFI</name>
<keyword evidence="3 5" id="KW-0687">Ribonucleoprotein</keyword>
<dbReference type="GO" id="GO:0003735">
    <property type="term" value="F:structural constituent of ribosome"/>
    <property type="evidence" value="ECO:0007669"/>
    <property type="project" value="InterPro"/>
</dbReference>
<dbReference type="GO" id="GO:1990904">
    <property type="term" value="C:ribonucleoprotein complex"/>
    <property type="evidence" value="ECO:0007669"/>
    <property type="project" value="UniProtKB-KW"/>
</dbReference>
<comment type="similarity">
    <text evidence="1 5">Belongs to the bacterial ribosomal protein bL28 family.</text>
</comment>
<dbReference type="GO" id="GO:0006412">
    <property type="term" value="P:translation"/>
    <property type="evidence" value="ECO:0007669"/>
    <property type="project" value="UniProtKB-UniRule"/>
</dbReference>
<evidence type="ECO:0000256" key="3">
    <source>
        <dbReference type="ARBA" id="ARBA00023274"/>
    </source>
</evidence>
<dbReference type="AlphaFoldDB" id="A0AB39U5M8"/>
<organism evidence="6">
    <name type="scientific">Bifidobacterium aquikefiricola</name>
    <dbReference type="NCBI Taxonomy" id="3059038"/>
    <lineage>
        <taxon>Bacteria</taxon>
        <taxon>Bacillati</taxon>
        <taxon>Actinomycetota</taxon>
        <taxon>Actinomycetes</taxon>
        <taxon>Bifidobacteriales</taxon>
        <taxon>Bifidobacteriaceae</taxon>
        <taxon>Bifidobacterium</taxon>
    </lineage>
</organism>
<dbReference type="KEGG" id="baqk:QN215_08385"/>
<reference evidence="6" key="1">
    <citation type="submission" date="2023-07" db="EMBL/GenBank/DDBJ databases">
        <title>Bifidobacterium aquikefiriaerophilum sp. nov. and Bifidobacterium eccum sp. nov., isolated from water kefir.</title>
        <authorList>
            <person name="Breselge S."/>
            <person name="Bellassi P."/>
            <person name="Barcenilla C."/>
            <person name="Alvarez-Ordonez A."/>
            <person name="Morelli L."/>
            <person name="Cotter P.D."/>
        </authorList>
    </citation>
    <scope>NUCLEOTIDE SEQUENCE</scope>
    <source>
        <strain evidence="6">WK041_4_12</strain>
    </source>
</reference>
<dbReference type="InterPro" id="IPR001383">
    <property type="entry name" value="Ribosomal_bL28_bact-type"/>
</dbReference>
<dbReference type="InterPro" id="IPR034704">
    <property type="entry name" value="Ribosomal_bL28/bL31-like_sf"/>
</dbReference>
<dbReference type="PANTHER" id="PTHR13528:SF2">
    <property type="entry name" value="LARGE RIBOSOMAL SUBUNIT PROTEIN BL28M"/>
    <property type="match status" value="1"/>
</dbReference>
<dbReference type="GO" id="GO:0005840">
    <property type="term" value="C:ribosome"/>
    <property type="evidence" value="ECO:0007669"/>
    <property type="project" value="UniProtKB-KW"/>
</dbReference>
<dbReference type="RefSeq" id="WP_369343864.1">
    <property type="nucleotide sequence ID" value="NZ_CP129674.1"/>
</dbReference>
<evidence type="ECO:0000256" key="1">
    <source>
        <dbReference type="ARBA" id="ARBA00008760"/>
    </source>
</evidence>
<dbReference type="FunFam" id="2.30.170.40:FF:000001">
    <property type="entry name" value="50S ribosomal protein L28"/>
    <property type="match status" value="1"/>
</dbReference>
<evidence type="ECO:0000256" key="5">
    <source>
        <dbReference type="HAMAP-Rule" id="MF_00373"/>
    </source>
</evidence>
<dbReference type="PANTHER" id="PTHR13528">
    <property type="entry name" value="39S RIBOSOMAL PROTEIN L28, MITOCHONDRIAL"/>
    <property type="match status" value="1"/>
</dbReference>
<dbReference type="Pfam" id="PF00830">
    <property type="entry name" value="Ribosomal_L28"/>
    <property type="match status" value="1"/>
</dbReference>
<keyword evidence="2 5" id="KW-0689">Ribosomal protein</keyword>
<evidence type="ECO:0000256" key="4">
    <source>
        <dbReference type="ARBA" id="ARBA00035174"/>
    </source>
</evidence>
<dbReference type="SUPFAM" id="SSF143800">
    <property type="entry name" value="L28p-like"/>
    <property type="match status" value="1"/>
</dbReference>
<evidence type="ECO:0000313" key="6">
    <source>
        <dbReference type="EMBL" id="XDS44272.1"/>
    </source>
</evidence>
<accession>A0AB39U5M8</accession>